<feature type="signal peptide" evidence="3">
    <location>
        <begin position="1"/>
        <end position="23"/>
    </location>
</feature>
<dbReference type="EMBL" id="VOPL01000002">
    <property type="protein sequence ID" value="TXB69898.1"/>
    <property type="molecule type" value="Genomic_DNA"/>
</dbReference>
<gene>
    <name evidence="4" type="ORF">FQV27_07250</name>
</gene>
<evidence type="ECO:0000256" key="2">
    <source>
        <dbReference type="ARBA" id="ARBA00022729"/>
    </source>
</evidence>
<dbReference type="AlphaFoldDB" id="A0A5C6S4Y7"/>
<dbReference type="OrthoDB" id="9785326at2"/>
<sequence>MLPNPLRRGIVMATLALSACATAPETGINDPHEGFNRRMHAFNKGFDQRIVRPVTSPFKNSDGASTDGALVVLGNVGGNLALPGKVVNSLLQGRPGKAAQNAGRFVVNTTLGLGGIHDPAGQEFGLTEVDTDFGETLHVWGAPEGAYLELPLIGPTTERDAVGKVVDWVIDPLDHVLDDNEARVKTVIRLGSKAGERARFGDTIDSILYGSADSYAQARLLYLQHRRYELGMEGGEIDPYDPYEDQ</sequence>
<evidence type="ECO:0000256" key="1">
    <source>
        <dbReference type="ARBA" id="ARBA00010634"/>
    </source>
</evidence>
<evidence type="ECO:0000256" key="3">
    <source>
        <dbReference type="SAM" id="SignalP"/>
    </source>
</evidence>
<dbReference type="InterPro" id="IPR007428">
    <property type="entry name" value="MlaA"/>
</dbReference>
<reference evidence="4 5" key="1">
    <citation type="submission" date="2019-08" db="EMBL/GenBank/DDBJ databases">
        <authorList>
            <person name="Ye J."/>
        </authorList>
    </citation>
    <scope>NUCLEOTIDE SEQUENCE [LARGE SCALE GENOMIC DNA]</scope>
    <source>
        <strain evidence="4 5">TK008</strain>
    </source>
</reference>
<comment type="similarity">
    <text evidence="1">Belongs to the MlaA family.</text>
</comment>
<keyword evidence="4" id="KW-0449">Lipoprotein</keyword>
<proteinExistence type="inferred from homology"/>
<keyword evidence="5" id="KW-1185">Reference proteome</keyword>
<dbReference type="PROSITE" id="PS51257">
    <property type="entry name" value="PROKAR_LIPOPROTEIN"/>
    <property type="match status" value="1"/>
</dbReference>
<accession>A0A5C6S4Y7</accession>
<keyword evidence="2 3" id="KW-0732">Signal</keyword>
<evidence type="ECO:0000313" key="5">
    <source>
        <dbReference type="Proteomes" id="UP000321562"/>
    </source>
</evidence>
<dbReference type="PRINTS" id="PR01805">
    <property type="entry name" value="VACJLIPOPROT"/>
</dbReference>
<name>A0A5C6S4Y7_9RHOB</name>
<evidence type="ECO:0000313" key="4">
    <source>
        <dbReference type="EMBL" id="TXB69898.1"/>
    </source>
</evidence>
<dbReference type="Pfam" id="PF04333">
    <property type="entry name" value="MlaA"/>
    <property type="match status" value="1"/>
</dbReference>
<feature type="chain" id="PRO_5023047543" evidence="3">
    <location>
        <begin position="24"/>
        <end position="246"/>
    </location>
</feature>
<comment type="caution">
    <text evidence="4">The sequence shown here is derived from an EMBL/GenBank/DDBJ whole genome shotgun (WGS) entry which is preliminary data.</text>
</comment>
<dbReference type="PANTHER" id="PTHR30035:SF3">
    <property type="entry name" value="INTERMEMBRANE PHOSPHOLIPID TRANSPORT SYSTEM LIPOPROTEIN MLAA"/>
    <property type="match status" value="1"/>
</dbReference>
<organism evidence="4 5">
    <name type="scientific">Paracoccus aurantiacus</name>
    <dbReference type="NCBI Taxonomy" id="2599412"/>
    <lineage>
        <taxon>Bacteria</taxon>
        <taxon>Pseudomonadati</taxon>
        <taxon>Pseudomonadota</taxon>
        <taxon>Alphaproteobacteria</taxon>
        <taxon>Rhodobacterales</taxon>
        <taxon>Paracoccaceae</taxon>
        <taxon>Paracoccus</taxon>
    </lineage>
</organism>
<dbReference type="GO" id="GO:0120010">
    <property type="term" value="P:intermembrane phospholipid transfer"/>
    <property type="evidence" value="ECO:0007669"/>
    <property type="project" value="TreeGrafter"/>
</dbReference>
<dbReference type="GO" id="GO:0016020">
    <property type="term" value="C:membrane"/>
    <property type="evidence" value="ECO:0007669"/>
    <property type="project" value="InterPro"/>
</dbReference>
<dbReference type="PANTHER" id="PTHR30035">
    <property type="entry name" value="LIPOPROTEIN VACJ-RELATED"/>
    <property type="match status" value="1"/>
</dbReference>
<protein>
    <submittedName>
        <fullName evidence="4">VacJ family lipoprotein</fullName>
    </submittedName>
</protein>
<dbReference type="Proteomes" id="UP000321562">
    <property type="component" value="Unassembled WGS sequence"/>
</dbReference>